<protein>
    <recommendedName>
        <fullName evidence="2">Luciferase-like domain-containing protein</fullName>
    </recommendedName>
</protein>
<feature type="region of interest" description="Disordered" evidence="1">
    <location>
        <begin position="1"/>
        <end position="27"/>
    </location>
</feature>
<dbReference type="EMBL" id="JAIXCQ010000001">
    <property type="protein sequence ID" value="MCA5891780.1"/>
    <property type="molecule type" value="Genomic_DNA"/>
</dbReference>
<keyword evidence="4" id="KW-1185">Reference proteome</keyword>
<gene>
    <name evidence="3" type="ORF">LEP48_00245</name>
</gene>
<feature type="domain" description="Luciferase-like" evidence="2">
    <location>
        <begin position="11"/>
        <end position="94"/>
    </location>
</feature>
<comment type="caution">
    <text evidence="3">The sequence shown here is derived from an EMBL/GenBank/DDBJ whole genome shotgun (WGS) entry which is preliminary data.</text>
</comment>
<dbReference type="InterPro" id="IPR011251">
    <property type="entry name" value="Luciferase-like_dom"/>
</dbReference>
<dbReference type="Proteomes" id="UP001319870">
    <property type="component" value="Unassembled WGS sequence"/>
</dbReference>
<name>A0ABS7Z9S5_9MICO</name>
<accession>A0ABS7Z9S5</accession>
<sequence>MQHDVGHAQAGRCHHEPRTDARHPILIGGSGEKKTLRIVAEHAHVWHSFGDAATLARKSAILDEHGSAVGRDTAAQVERSVAVSRPPSEVADDLVAAGVTLFTTGVDGPDYDLGLTQEWVAWRDAQS</sequence>
<proteinExistence type="predicted"/>
<evidence type="ECO:0000256" key="1">
    <source>
        <dbReference type="SAM" id="MobiDB-lite"/>
    </source>
</evidence>
<evidence type="ECO:0000313" key="4">
    <source>
        <dbReference type="Proteomes" id="UP001319870"/>
    </source>
</evidence>
<dbReference type="RefSeq" id="WP_225564085.1">
    <property type="nucleotide sequence ID" value="NZ_JAIXCQ010000001.1"/>
</dbReference>
<dbReference type="Gene3D" id="3.20.20.30">
    <property type="entry name" value="Luciferase-like domain"/>
    <property type="match status" value="1"/>
</dbReference>
<dbReference type="InterPro" id="IPR036661">
    <property type="entry name" value="Luciferase-like_sf"/>
</dbReference>
<feature type="compositionally biased region" description="Basic and acidic residues" evidence="1">
    <location>
        <begin position="13"/>
        <end position="23"/>
    </location>
</feature>
<organism evidence="3 4">
    <name type="scientific">Isoptericola luteus</name>
    <dbReference type="NCBI Taxonomy" id="2879484"/>
    <lineage>
        <taxon>Bacteria</taxon>
        <taxon>Bacillati</taxon>
        <taxon>Actinomycetota</taxon>
        <taxon>Actinomycetes</taxon>
        <taxon>Micrococcales</taxon>
        <taxon>Promicromonosporaceae</taxon>
        <taxon>Isoptericola</taxon>
    </lineage>
</organism>
<dbReference type="Pfam" id="PF00296">
    <property type="entry name" value="Bac_luciferase"/>
    <property type="match status" value="1"/>
</dbReference>
<reference evidence="3 4" key="1">
    <citation type="submission" date="2021-09" db="EMBL/GenBank/DDBJ databases">
        <title>Isoptericola luteus sp. nov., a novel bacterium isolated from Harbin, the capital city of Heilongjiang province.</title>
        <authorList>
            <person name="Li J."/>
        </authorList>
    </citation>
    <scope>NUCLEOTIDE SEQUENCE [LARGE SCALE GENOMIC DNA]</scope>
    <source>
        <strain evidence="3 4">NEAU-Y5</strain>
    </source>
</reference>
<evidence type="ECO:0000259" key="2">
    <source>
        <dbReference type="Pfam" id="PF00296"/>
    </source>
</evidence>
<dbReference type="SUPFAM" id="SSF51679">
    <property type="entry name" value="Bacterial luciferase-like"/>
    <property type="match status" value="1"/>
</dbReference>
<evidence type="ECO:0000313" key="3">
    <source>
        <dbReference type="EMBL" id="MCA5891780.1"/>
    </source>
</evidence>